<dbReference type="GO" id="GO:0005634">
    <property type="term" value="C:nucleus"/>
    <property type="evidence" value="ECO:0007669"/>
    <property type="project" value="TreeGrafter"/>
</dbReference>
<dbReference type="SUPFAM" id="SSF82199">
    <property type="entry name" value="SET domain"/>
    <property type="match status" value="1"/>
</dbReference>
<dbReference type="Gene3D" id="2.170.270.10">
    <property type="entry name" value="SET domain"/>
    <property type="match status" value="1"/>
</dbReference>
<evidence type="ECO:0000256" key="6">
    <source>
        <dbReference type="ARBA" id="ARBA00048568"/>
    </source>
</evidence>
<keyword evidence="2" id="KW-0808">Transferase</keyword>
<evidence type="ECO:0000256" key="1">
    <source>
        <dbReference type="ARBA" id="ARBA00022603"/>
    </source>
</evidence>
<dbReference type="PANTHER" id="PTHR45747">
    <property type="entry name" value="HISTONE-LYSINE N-METHYLTRANSFERASE E(Z)"/>
    <property type="match status" value="1"/>
</dbReference>
<dbReference type="InterPro" id="IPR026489">
    <property type="entry name" value="CXC_dom"/>
</dbReference>
<reference evidence="9 10" key="1">
    <citation type="submission" date="2019-10" db="EMBL/GenBank/DDBJ databases">
        <authorList>
            <person name="Palmer J.M."/>
        </authorList>
    </citation>
    <scope>NUCLEOTIDE SEQUENCE [LARGE SCALE GENOMIC DNA]</scope>
    <source>
        <strain evidence="9 10">TWF730</strain>
    </source>
</reference>
<dbReference type="EMBL" id="JAVHNS010000007">
    <property type="protein sequence ID" value="KAK6349236.1"/>
    <property type="molecule type" value="Genomic_DNA"/>
</dbReference>
<feature type="domain" description="CXC" evidence="8">
    <location>
        <begin position="20"/>
        <end position="131"/>
    </location>
</feature>
<keyword evidence="10" id="KW-1185">Reference proteome</keyword>
<comment type="catalytic activity">
    <reaction evidence="6">
        <text>L-lysyl(27)-[histone H3] + 3 S-adenosyl-L-methionine = N(6),N(6),N(6)-trimethyl-L-lysyl(27)-[histone H3] + 3 S-adenosyl-L-homocysteine + 3 H(+)</text>
        <dbReference type="Rhea" id="RHEA:60292"/>
        <dbReference type="Rhea" id="RHEA-COMP:15535"/>
        <dbReference type="Rhea" id="RHEA-COMP:15548"/>
        <dbReference type="ChEBI" id="CHEBI:15378"/>
        <dbReference type="ChEBI" id="CHEBI:29969"/>
        <dbReference type="ChEBI" id="CHEBI:57856"/>
        <dbReference type="ChEBI" id="CHEBI:59789"/>
        <dbReference type="ChEBI" id="CHEBI:61961"/>
        <dbReference type="EC" id="2.1.1.356"/>
    </reaction>
</comment>
<dbReference type="GO" id="GO:0031507">
    <property type="term" value="P:heterochromatin formation"/>
    <property type="evidence" value="ECO:0007669"/>
    <property type="project" value="TreeGrafter"/>
</dbReference>
<keyword evidence="4" id="KW-0805">Transcription regulation</keyword>
<evidence type="ECO:0000256" key="2">
    <source>
        <dbReference type="ARBA" id="ARBA00022679"/>
    </source>
</evidence>
<keyword evidence="5" id="KW-0804">Transcription</keyword>
<dbReference type="GO" id="GO:0032259">
    <property type="term" value="P:methylation"/>
    <property type="evidence" value="ECO:0007669"/>
    <property type="project" value="UniProtKB-KW"/>
</dbReference>
<dbReference type="InterPro" id="IPR046341">
    <property type="entry name" value="SET_dom_sf"/>
</dbReference>
<keyword evidence="1" id="KW-0489">Methyltransferase</keyword>
<dbReference type="InterPro" id="IPR041355">
    <property type="entry name" value="Pre-SET_CXC"/>
</dbReference>
<accession>A0AAV9UWV1</accession>
<proteinExistence type="predicted"/>
<dbReference type="SMART" id="SM00317">
    <property type="entry name" value="SET"/>
    <property type="match status" value="1"/>
</dbReference>
<dbReference type="InterPro" id="IPR045318">
    <property type="entry name" value="EZH1/2-like"/>
</dbReference>
<evidence type="ECO:0000256" key="3">
    <source>
        <dbReference type="ARBA" id="ARBA00022691"/>
    </source>
</evidence>
<dbReference type="GO" id="GO:0003682">
    <property type="term" value="F:chromatin binding"/>
    <property type="evidence" value="ECO:0007669"/>
    <property type="project" value="TreeGrafter"/>
</dbReference>
<evidence type="ECO:0000256" key="5">
    <source>
        <dbReference type="ARBA" id="ARBA00023163"/>
    </source>
</evidence>
<gene>
    <name evidence="9" type="ORF">TWF730_009988</name>
</gene>
<dbReference type="Pfam" id="PF00856">
    <property type="entry name" value="SET"/>
    <property type="match status" value="1"/>
</dbReference>
<feature type="domain" description="SET" evidence="7">
    <location>
        <begin position="163"/>
        <end position="280"/>
    </location>
</feature>
<evidence type="ECO:0000259" key="7">
    <source>
        <dbReference type="PROSITE" id="PS50280"/>
    </source>
</evidence>
<evidence type="ECO:0008006" key="11">
    <source>
        <dbReference type="Google" id="ProtNLM"/>
    </source>
</evidence>
<dbReference type="AlphaFoldDB" id="A0AAV9UWV1"/>
<dbReference type="Pfam" id="PF18264">
    <property type="entry name" value="preSET_CXC"/>
    <property type="match status" value="1"/>
</dbReference>
<name>A0AAV9UWV1_9PEZI</name>
<comment type="caution">
    <text evidence="9">The sequence shown here is derived from an EMBL/GenBank/DDBJ whole genome shotgun (WGS) entry which is preliminary data.</text>
</comment>
<protein>
    <recommendedName>
        <fullName evidence="11">Histone-lysine N-methyltransferase</fullName>
    </recommendedName>
</protein>
<dbReference type="PROSITE" id="PS51633">
    <property type="entry name" value="CXC"/>
    <property type="match status" value="1"/>
</dbReference>
<sequence length="382" mass="42797">MPFCIRHSMPAPRRRAAQTSTKWVLKREDTKDSHIAKARLTFLPCSHEGSCEPGNKDCSCSDEAIYCEKFCGCASDCPRRWKGCACRAGKPCIGDRCPCVRDNRECDPDLCLSCGADEQLDIIHRKGQHEDSKVASVVAKSTTKQDIRRTACQNVSLQLNEPPMTKVGPTSMPFEGNGLFAMETIKKGEFVGEYTGEVVSEEEADRRVAVYDSSSSFMFEINATHEVDGTQYGNKTRYLNHSKAEPNCEAKVLQVNGIHRIAFRALEDIEPGQELLFNYGESFFKFEGVEREGAIERETLKKNLQRLRVESDPEGGDETMSDVSDDIIVGRRSGRLNSKRGDITGSYTNSKTNTRRSRLSRIVYSDDEFSDDPVAAQIQREI</sequence>
<organism evidence="9 10">
    <name type="scientific">Orbilia blumenaviensis</name>
    <dbReference type="NCBI Taxonomy" id="1796055"/>
    <lineage>
        <taxon>Eukaryota</taxon>
        <taxon>Fungi</taxon>
        <taxon>Dikarya</taxon>
        <taxon>Ascomycota</taxon>
        <taxon>Pezizomycotina</taxon>
        <taxon>Orbiliomycetes</taxon>
        <taxon>Orbiliales</taxon>
        <taxon>Orbiliaceae</taxon>
        <taxon>Orbilia</taxon>
    </lineage>
</organism>
<dbReference type="InterPro" id="IPR001214">
    <property type="entry name" value="SET_dom"/>
</dbReference>
<dbReference type="PROSITE" id="PS50280">
    <property type="entry name" value="SET"/>
    <property type="match status" value="1"/>
</dbReference>
<evidence type="ECO:0000313" key="9">
    <source>
        <dbReference type="EMBL" id="KAK6349236.1"/>
    </source>
</evidence>
<dbReference type="GO" id="GO:0140951">
    <property type="term" value="F:histone H3K27 trimethyltransferase activity"/>
    <property type="evidence" value="ECO:0007669"/>
    <property type="project" value="UniProtKB-EC"/>
</dbReference>
<evidence type="ECO:0000313" key="10">
    <source>
        <dbReference type="Proteomes" id="UP001373714"/>
    </source>
</evidence>
<evidence type="ECO:0000259" key="8">
    <source>
        <dbReference type="PROSITE" id="PS51633"/>
    </source>
</evidence>
<evidence type="ECO:0000256" key="4">
    <source>
        <dbReference type="ARBA" id="ARBA00023015"/>
    </source>
</evidence>
<keyword evidence="3" id="KW-0949">S-adenosyl-L-methionine</keyword>
<dbReference type="Proteomes" id="UP001373714">
    <property type="component" value="Unassembled WGS sequence"/>
</dbReference>
<dbReference type="PANTHER" id="PTHR45747:SF4">
    <property type="entry name" value="HISTONE-LYSINE N-METHYLTRANSFERASE E(Z)"/>
    <property type="match status" value="1"/>
</dbReference>